<dbReference type="InterPro" id="IPR050593">
    <property type="entry name" value="LovG"/>
</dbReference>
<dbReference type="Proteomes" id="UP000235672">
    <property type="component" value="Unassembled WGS sequence"/>
</dbReference>
<dbReference type="Gene3D" id="3.40.50.1820">
    <property type="entry name" value="alpha/beta hydrolase"/>
    <property type="match status" value="1"/>
</dbReference>
<dbReference type="EMBL" id="KZ613503">
    <property type="protein sequence ID" value="PMD16860.1"/>
    <property type="molecule type" value="Genomic_DNA"/>
</dbReference>
<dbReference type="AlphaFoldDB" id="A0A2J6PS49"/>
<sequence>MSASTSGVATPADEGAGPGLKKLKILMLHGYTQSGSLFHAKTRALEKILHKAFPPKFISPIFSSYPGGIQLFYPTAPLRLMPADIPGYTSTSDETENEETDAWGWWKRETGTGVYYGLEQGLSTIKQTIEDAGGIDGVIGFSQGGCAAAFVASLLEPGRASTFSALNSQNPSTLSYPEGWVELAERNGELKFGVSYSGFYAPGEEYRGFYEPKIKTTFLSVIGSLDSVVEEERSKGLVERTVGERVVFHAGGHFVPVNKEMAGILVGFVKECCVVKEDKEDRVEDMDVPF</sequence>
<protein>
    <submittedName>
        <fullName evidence="3">Dihydrofolate reductase-like protein</fullName>
    </submittedName>
</protein>
<feature type="domain" description="Serine hydrolase" evidence="2">
    <location>
        <begin position="21"/>
        <end position="261"/>
    </location>
</feature>
<dbReference type="InterPro" id="IPR005645">
    <property type="entry name" value="FSH-like_dom"/>
</dbReference>
<dbReference type="GO" id="GO:0019748">
    <property type="term" value="P:secondary metabolic process"/>
    <property type="evidence" value="ECO:0007669"/>
    <property type="project" value="TreeGrafter"/>
</dbReference>
<dbReference type="GO" id="GO:0005737">
    <property type="term" value="C:cytoplasm"/>
    <property type="evidence" value="ECO:0007669"/>
    <property type="project" value="TreeGrafter"/>
</dbReference>
<organism evidence="3 4">
    <name type="scientific">Hyaloscypha hepaticicola</name>
    <dbReference type="NCBI Taxonomy" id="2082293"/>
    <lineage>
        <taxon>Eukaryota</taxon>
        <taxon>Fungi</taxon>
        <taxon>Dikarya</taxon>
        <taxon>Ascomycota</taxon>
        <taxon>Pezizomycotina</taxon>
        <taxon>Leotiomycetes</taxon>
        <taxon>Helotiales</taxon>
        <taxon>Hyaloscyphaceae</taxon>
        <taxon>Hyaloscypha</taxon>
    </lineage>
</organism>
<gene>
    <name evidence="3" type="ORF">NA56DRAFT_649144</name>
</gene>
<proteinExistence type="predicted"/>
<dbReference type="GO" id="GO:0005634">
    <property type="term" value="C:nucleus"/>
    <property type="evidence" value="ECO:0007669"/>
    <property type="project" value="TreeGrafter"/>
</dbReference>
<evidence type="ECO:0000259" key="2">
    <source>
        <dbReference type="Pfam" id="PF03959"/>
    </source>
</evidence>
<keyword evidence="1" id="KW-0378">Hydrolase</keyword>
<evidence type="ECO:0000313" key="4">
    <source>
        <dbReference type="Proteomes" id="UP000235672"/>
    </source>
</evidence>
<dbReference type="PANTHER" id="PTHR48070:SF6">
    <property type="entry name" value="ESTERASE OVCA2"/>
    <property type="match status" value="1"/>
</dbReference>
<keyword evidence="4" id="KW-1185">Reference proteome</keyword>
<evidence type="ECO:0000313" key="3">
    <source>
        <dbReference type="EMBL" id="PMD16860.1"/>
    </source>
</evidence>
<name>A0A2J6PS49_9HELO</name>
<dbReference type="InterPro" id="IPR029058">
    <property type="entry name" value="AB_hydrolase_fold"/>
</dbReference>
<dbReference type="Pfam" id="PF03959">
    <property type="entry name" value="FSH1"/>
    <property type="match status" value="1"/>
</dbReference>
<dbReference type="SUPFAM" id="SSF53474">
    <property type="entry name" value="alpha/beta-Hydrolases"/>
    <property type="match status" value="1"/>
</dbReference>
<dbReference type="PANTHER" id="PTHR48070">
    <property type="entry name" value="ESTERASE OVCA2"/>
    <property type="match status" value="1"/>
</dbReference>
<dbReference type="STRING" id="1745343.A0A2J6PS49"/>
<dbReference type="OrthoDB" id="2094269at2759"/>
<dbReference type="GO" id="GO:0016787">
    <property type="term" value="F:hydrolase activity"/>
    <property type="evidence" value="ECO:0007669"/>
    <property type="project" value="UniProtKB-KW"/>
</dbReference>
<evidence type="ECO:0000256" key="1">
    <source>
        <dbReference type="ARBA" id="ARBA00022801"/>
    </source>
</evidence>
<reference evidence="3 4" key="1">
    <citation type="submission" date="2016-05" db="EMBL/GenBank/DDBJ databases">
        <title>A degradative enzymes factory behind the ericoid mycorrhizal symbiosis.</title>
        <authorList>
            <consortium name="DOE Joint Genome Institute"/>
            <person name="Martino E."/>
            <person name="Morin E."/>
            <person name="Grelet G."/>
            <person name="Kuo A."/>
            <person name="Kohler A."/>
            <person name="Daghino S."/>
            <person name="Barry K."/>
            <person name="Choi C."/>
            <person name="Cichocki N."/>
            <person name="Clum A."/>
            <person name="Copeland A."/>
            <person name="Hainaut M."/>
            <person name="Haridas S."/>
            <person name="Labutti K."/>
            <person name="Lindquist E."/>
            <person name="Lipzen A."/>
            <person name="Khouja H.-R."/>
            <person name="Murat C."/>
            <person name="Ohm R."/>
            <person name="Olson A."/>
            <person name="Spatafora J."/>
            <person name="Veneault-Fourrey C."/>
            <person name="Henrissat B."/>
            <person name="Grigoriev I."/>
            <person name="Martin F."/>
            <person name="Perotto S."/>
        </authorList>
    </citation>
    <scope>NUCLEOTIDE SEQUENCE [LARGE SCALE GENOMIC DNA]</scope>
    <source>
        <strain evidence="3 4">UAMH 7357</strain>
    </source>
</reference>
<accession>A0A2J6PS49</accession>